<evidence type="ECO:0000313" key="2">
    <source>
        <dbReference type="Proteomes" id="UP000178121"/>
    </source>
</evidence>
<dbReference type="AlphaFoldDB" id="A0A1G2MA85"/>
<reference evidence="1 2" key="1">
    <citation type="journal article" date="2016" name="Nat. Commun.">
        <title>Thousands of microbial genomes shed light on interconnected biogeochemical processes in an aquifer system.</title>
        <authorList>
            <person name="Anantharaman K."/>
            <person name="Brown C.T."/>
            <person name="Hug L.A."/>
            <person name="Sharon I."/>
            <person name="Castelle C.J."/>
            <person name="Probst A.J."/>
            <person name="Thomas B.C."/>
            <person name="Singh A."/>
            <person name="Wilkins M.J."/>
            <person name="Karaoz U."/>
            <person name="Brodie E.L."/>
            <person name="Williams K.H."/>
            <person name="Hubbard S.S."/>
            <person name="Banfield J.F."/>
        </authorList>
    </citation>
    <scope>NUCLEOTIDE SEQUENCE [LARGE SCALE GENOMIC DNA]</scope>
</reference>
<organism evidence="1 2">
    <name type="scientific">Candidatus Taylorbacteria bacterium RIFCSPHIGHO2_01_FULL_51_15</name>
    <dbReference type="NCBI Taxonomy" id="1802304"/>
    <lineage>
        <taxon>Bacteria</taxon>
        <taxon>Candidatus Tayloriibacteriota</taxon>
    </lineage>
</organism>
<comment type="caution">
    <text evidence="1">The sequence shown here is derived from an EMBL/GenBank/DDBJ whole genome shotgun (WGS) entry which is preliminary data.</text>
</comment>
<gene>
    <name evidence="1" type="ORF">A2849_03410</name>
</gene>
<proteinExistence type="predicted"/>
<evidence type="ECO:0000313" key="1">
    <source>
        <dbReference type="EMBL" id="OHA20807.1"/>
    </source>
</evidence>
<dbReference type="EMBL" id="MHRI01000021">
    <property type="protein sequence ID" value="OHA20807.1"/>
    <property type="molecule type" value="Genomic_DNA"/>
</dbReference>
<protein>
    <submittedName>
        <fullName evidence="1">Uncharacterized protein</fullName>
    </submittedName>
</protein>
<accession>A0A1G2MA85</accession>
<dbReference type="Proteomes" id="UP000178121">
    <property type="component" value="Unassembled WGS sequence"/>
</dbReference>
<name>A0A1G2MA85_9BACT</name>
<sequence>MEKETQSVRTSSLVLFSLSKGSGRRPRDFEILRPSETRDTSFIRQLAERRNKGHVALNFAPLWLTFPRSNLAG</sequence>